<gene>
    <name evidence="1" type="ORF">BCR34DRAFT_583694</name>
</gene>
<protein>
    <recommendedName>
        <fullName evidence="3">Heterokaryon incompatibility domain-containing protein</fullName>
    </recommendedName>
</protein>
<dbReference type="EMBL" id="MCFA01000013">
    <property type="protein sequence ID" value="ORY17222.1"/>
    <property type="molecule type" value="Genomic_DNA"/>
</dbReference>
<comment type="caution">
    <text evidence="1">The sequence shown here is derived from an EMBL/GenBank/DDBJ whole genome shotgun (WGS) entry which is preliminary data.</text>
</comment>
<dbReference type="OrthoDB" id="2157530at2759"/>
<sequence>MGRIYRSTEEALVWLGPAYENSDALMDVFLKLGAFAEAFNLLGYYSKEKYQELEAIQTKKNPDDPKTIEYHAFCDSITHLFTYNIFKSLTAFHHRPWFRRA</sequence>
<keyword evidence="2" id="KW-1185">Reference proteome</keyword>
<evidence type="ECO:0000313" key="2">
    <source>
        <dbReference type="Proteomes" id="UP000193144"/>
    </source>
</evidence>
<reference evidence="1 2" key="1">
    <citation type="submission" date="2016-07" db="EMBL/GenBank/DDBJ databases">
        <title>Pervasive Adenine N6-methylation of Active Genes in Fungi.</title>
        <authorList>
            <consortium name="DOE Joint Genome Institute"/>
            <person name="Mondo S.J."/>
            <person name="Dannebaum R.O."/>
            <person name="Kuo R.C."/>
            <person name="Labutti K."/>
            <person name="Haridas S."/>
            <person name="Kuo A."/>
            <person name="Salamov A."/>
            <person name="Ahrendt S.R."/>
            <person name="Lipzen A."/>
            <person name="Sullivan W."/>
            <person name="Andreopoulos W.B."/>
            <person name="Clum A."/>
            <person name="Lindquist E."/>
            <person name="Daum C."/>
            <person name="Ramamoorthy G.K."/>
            <person name="Gryganskyi A."/>
            <person name="Culley D."/>
            <person name="Magnuson J.K."/>
            <person name="James T.Y."/>
            <person name="O'Malley M.A."/>
            <person name="Stajich J.E."/>
            <person name="Spatafora J.W."/>
            <person name="Visel A."/>
            <person name="Grigoriev I.V."/>
        </authorList>
    </citation>
    <scope>NUCLEOTIDE SEQUENCE [LARGE SCALE GENOMIC DNA]</scope>
    <source>
        <strain evidence="1 2">CBS 115471</strain>
    </source>
</reference>
<evidence type="ECO:0000313" key="1">
    <source>
        <dbReference type="EMBL" id="ORY17222.1"/>
    </source>
</evidence>
<dbReference type="AlphaFoldDB" id="A0A1Y2A3W7"/>
<accession>A0A1Y2A3W7</accession>
<dbReference type="Proteomes" id="UP000193144">
    <property type="component" value="Unassembled WGS sequence"/>
</dbReference>
<proteinExistence type="predicted"/>
<organism evidence="1 2">
    <name type="scientific">Clohesyomyces aquaticus</name>
    <dbReference type="NCBI Taxonomy" id="1231657"/>
    <lineage>
        <taxon>Eukaryota</taxon>
        <taxon>Fungi</taxon>
        <taxon>Dikarya</taxon>
        <taxon>Ascomycota</taxon>
        <taxon>Pezizomycotina</taxon>
        <taxon>Dothideomycetes</taxon>
        <taxon>Pleosporomycetidae</taxon>
        <taxon>Pleosporales</taxon>
        <taxon>Lindgomycetaceae</taxon>
        <taxon>Clohesyomyces</taxon>
    </lineage>
</organism>
<name>A0A1Y2A3W7_9PLEO</name>
<evidence type="ECO:0008006" key="3">
    <source>
        <dbReference type="Google" id="ProtNLM"/>
    </source>
</evidence>